<feature type="domain" description="G-protein coupled receptors family 1 profile" evidence="10">
    <location>
        <begin position="881"/>
        <end position="1062"/>
    </location>
</feature>
<dbReference type="InterPro" id="IPR050328">
    <property type="entry name" value="Dev_Immune_Receptor"/>
</dbReference>
<dbReference type="PROSITE" id="PS50262">
    <property type="entry name" value="G_PROTEIN_RECEP_F1_2"/>
    <property type="match status" value="1"/>
</dbReference>
<accession>A0AAD8E8L5</accession>
<dbReference type="PANTHER" id="PTHR24373:SF370">
    <property type="entry name" value="FISH-LIPS, ISOFORM E"/>
    <property type="match status" value="1"/>
</dbReference>
<dbReference type="InterPro" id="IPR000276">
    <property type="entry name" value="GPCR_Rhodpsn"/>
</dbReference>
<dbReference type="PROSITE" id="PS51450">
    <property type="entry name" value="LRR"/>
    <property type="match status" value="2"/>
</dbReference>
<dbReference type="InterPro" id="IPR032675">
    <property type="entry name" value="LRR_dom_sf"/>
</dbReference>
<proteinExistence type="inferred from homology"/>
<keyword evidence="3" id="KW-0433">Leucine-rich repeat</keyword>
<feature type="transmembrane region" description="Helical" evidence="9">
    <location>
        <begin position="1024"/>
        <end position="1047"/>
    </location>
</feature>
<evidence type="ECO:0000256" key="9">
    <source>
        <dbReference type="SAM" id="Phobius"/>
    </source>
</evidence>
<keyword evidence="12" id="KW-1185">Reference proteome</keyword>
<comment type="caution">
    <text evidence="11">The sequence shown here is derived from an EMBL/GenBank/DDBJ whole genome shotgun (WGS) entry which is preliminary data.</text>
</comment>
<dbReference type="AlphaFoldDB" id="A0AAD8E8L5"/>
<dbReference type="Pfam" id="PF13855">
    <property type="entry name" value="LRR_8"/>
    <property type="match status" value="3"/>
</dbReference>
<dbReference type="SMART" id="SM00369">
    <property type="entry name" value="LRR_TYP"/>
    <property type="match status" value="11"/>
</dbReference>
<dbReference type="InterPro" id="IPR017452">
    <property type="entry name" value="GPCR_Rhodpsn_7TM"/>
</dbReference>
<feature type="transmembrane region" description="Helical" evidence="9">
    <location>
        <begin position="869"/>
        <end position="891"/>
    </location>
</feature>
<evidence type="ECO:0000256" key="8">
    <source>
        <dbReference type="ARBA" id="ARBA00023136"/>
    </source>
</evidence>
<dbReference type="EMBL" id="JASPKZ010008213">
    <property type="protein sequence ID" value="KAJ9580677.1"/>
    <property type="molecule type" value="Genomic_DNA"/>
</dbReference>
<evidence type="ECO:0000313" key="12">
    <source>
        <dbReference type="Proteomes" id="UP001233999"/>
    </source>
</evidence>
<evidence type="ECO:0000313" key="11">
    <source>
        <dbReference type="EMBL" id="KAJ9580677.1"/>
    </source>
</evidence>
<evidence type="ECO:0000256" key="6">
    <source>
        <dbReference type="ARBA" id="ARBA00022737"/>
    </source>
</evidence>
<reference evidence="11" key="2">
    <citation type="submission" date="2023-05" db="EMBL/GenBank/DDBJ databases">
        <authorList>
            <person name="Fouks B."/>
        </authorList>
    </citation>
    <scope>NUCLEOTIDE SEQUENCE</scope>
    <source>
        <strain evidence="11">Stay&amp;Tobe</strain>
        <tissue evidence="11">Testes</tissue>
    </source>
</reference>
<evidence type="ECO:0000256" key="1">
    <source>
        <dbReference type="ARBA" id="ARBA00004370"/>
    </source>
</evidence>
<dbReference type="InterPro" id="IPR003591">
    <property type="entry name" value="Leu-rich_rpt_typical-subtyp"/>
</dbReference>
<name>A0AAD8E8L5_DIPPU</name>
<dbReference type="PANTHER" id="PTHR24373">
    <property type="entry name" value="SLIT RELATED LEUCINE-RICH REPEAT NEURONAL PROTEIN"/>
    <property type="match status" value="1"/>
</dbReference>
<keyword evidence="4 9" id="KW-0812">Transmembrane</keyword>
<evidence type="ECO:0000256" key="2">
    <source>
        <dbReference type="ARBA" id="ARBA00010663"/>
    </source>
</evidence>
<dbReference type="SUPFAM" id="SSF52058">
    <property type="entry name" value="L domain-like"/>
    <property type="match status" value="2"/>
</dbReference>
<dbReference type="Gene3D" id="1.20.1070.10">
    <property type="entry name" value="Rhodopsin 7-helix transmembrane proteins"/>
    <property type="match status" value="1"/>
</dbReference>
<organism evidence="11 12">
    <name type="scientific">Diploptera punctata</name>
    <name type="common">Pacific beetle cockroach</name>
    <dbReference type="NCBI Taxonomy" id="6984"/>
    <lineage>
        <taxon>Eukaryota</taxon>
        <taxon>Metazoa</taxon>
        <taxon>Ecdysozoa</taxon>
        <taxon>Arthropoda</taxon>
        <taxon>Hexapoda</taxon>
        <taxon>Insecta</taxon>
        <taxon>Pterygota</taxon>
        <taxon>Neoptera</taxon>
        <taxon>Polyneoptera</taxon>
        <taxon>Dictyoptera</taxon>
        <taxon>Blattodea</taxon>
        <taxon>Blaberoidea</taxon>
        <taxon>Blaberidae</taxon>
        <taxon>Diplopterinae</taxon>
        <taxon>Diploptera</taxon>
    </lineage>
</organism>
<evidence type="ECO:0000256" key="5">
    <source>
        <dbReference type="ARBA" id="ARBA00022729"/>
    </source>
</evidence>
<dbReference type="GO" id="GO:0016020">
    <property type="term" value="C:membrane"/>
    <property type="evidence" value="ECO:0007669"/>
    <property type="project" value="UniProtKB-SubCell"/>
</dbReference>
<gene>
    <name evidence="11" type="ORF">L9F63_024144</name>
</gene>
<dbReference type="Proteomes" id="UP001233999">
    <property type="component" value="Unassembled WGS sequence"/>
</dbReference>
<feature type="transmembrane region" description="Helical" evidence="9">
    <location>
        <begin position="903"/>
        <end position="922"/>
    </location>
</feature>
<keyword evidence="8 9" id="KW-0472">Membrane</keyword>
<feature type="transmembrane region" description="Helical" evidence="9">
    <location>
        <begin position="981"/>
        <end position="1004"/>
    </location>
</feature>
<evidence type="ECO:0000256" key="4">
    <source>
        <dbReference type="ARBA" id="ARBA00022692"/>
    </source>
</evidence>
<dbReference type="GO" id="GO:0031012">
    <property type="term" value="C:extracellular matrix"/>
    <property type="evidence" value="ECO:0007669"/>
    <property type="project" value="TreeGrafter"/>
</dbReference>
<dbReference type="InterPro" id="IPR001611">
    <property type="entry name" value="Leu-rich_rpt"/>
</dbReference>
<protein>
    <recommendedName>
        <fullName evidence="10">G-protein coupled receptors family 1 profile domain-containing protein</fullName>
    </recommendedName>
</protein>
<comment type="subcellular location">
    <subcellularLocation>
        <location evidence="1">Membrane</location>
    </subcellularLocation>
</comment>
<dbReference type="SUPFAM" id="SSF81321">
    <property type="entry name" value="Family A G protein-coupled receptor-like"/>
    <property type="match status" value="1"/>
</dbReference>
<comment type="similarity">
    <text evidence="2">Belongs to the G-protein coupled receptor 1 family.</text>
</comment>
<keyword evidence="7 9" id="KW-1133">Transmembrane helix</keyword>
<sequence>MVFTPSRPLECPTQCRCSNYKTWCKYSRLYKLPSHLPNTTKLLSIEYDDIKILNSSMVTSSGLWNLTYLKLNIVQLQQIEPGSFRDVNLLQKLIITNNNISKLHADTFKYLNNLYYLNLQDNKITHLQVGVFSHLVNVRYFNLIEEDAHFPTDVSNIMINSSNCQEIKTPGVLELLNPFGIENTDLRAIQHFLCFFTQISIYNLASTHIPKDAFVGATRVTDLKLVYKQVVTLNNVFNGLEELLKLQIEFRRLRDIEIGAFDDLTLLKNLEISNSNIRQIRSGTFRGLRSLKVLKLKHIHISTLEKNMFEGLQSLERLYLDYCRIRIINNDTFVALKSLRELFILSFVLFQIDADAFNGLRQIKIINIFTLYTNGIIPLKNDTLPKLKTLDVVYLPKGKFSLEDGTFAEVWTTQIFSKDISHRFENVYYTDIEYEINLQRLTFVMMATFGDIGIRATVKSVQGHQTLKELQLFVNGKTPNLNKQVQNLINNTVNFTKLNQISHLDITNYNSVTFKENSFLGFPSIKSLTLNIATSGEIHSNAFNQLKSLTFLTINNNQHVAIAPGAFTGLCNLKKLELYISQTSDVNKRTLKIHGQNYEINVNVSRQFEAGTFLGLDNLKILRIQDYKYVFDDEGLFLMKGMFQGLYNVTEIHMGSNGIKKIPPAVFGAECVEHFKLSCKNVTESSPYCNDTHALKTLKFLDLSFNQIQHIHQHAFISCLNLKILNLEWNTMLTLDNTFFFTPALTLLKLVSCNVTNIPNNTFECSRNISELSLTIYKLLPHVTPFLPLKQLKEAYIYIYKYNLTCDFYETWLWFEDKHITPYLDNHPDPGGALYKLKCNITYHHISQQLPNNKVDNYSFYLKQYIEPIILIVITTSGIAFNGFLLFVSLWNLDMRTKHNSCIINLSITDTLSLILNLPLSYWNTLHVNWELGVVTCKMLMFLKDVTLVSNIFSIVALSVERFLVARRWKNLRKACKTDYPTWWLLVMTWVSGIILSLPAYYNASVHTRCLYCPPNNEEYIKNVWVYQFIVHYFLPAVVICALNTMTSRNLKQSIKKHAWSG</sequence>
<dbReference type="CDD" id="cd00637">
    <property type="entry name" value="7tm_classA_rhodopsin-like"/>
    <property type="match status" value="1"/>
</dbReference>
<dbReference type="Gene3D" id="3.80.10.10">
    <property type="entry name" value="Ribonuclease Inhibitor"/>
    <property type="match status" value="4"/>
</dbReference>
<evidence type="ECO:0000256" key="3">
    <source>
        <dbReference type="ARBA" id="ARBA00022614"/>
    </source>
</evidence>
<dbReference type="PRINTS" id="PR00237">
    <property type="entry name" value="GPCRRHODOPSN"/>
</dbReference>
<dbReference type="GO" id="GO:0004930">
    <property type="term" value="F:G protein-coupled receptor activity"/>
    <property type="evidence" value="ECO:0007669"/>
    <property type="project" value="InterPro"/>
</dbReference>
<dbReference type="Pfam" id="PF00001">
    <property type="entry name" value="7tm_1"/>
    <property type="match status" value="1"/>
</dbReference>
<feature type="transmembrane region" description="Helical" evidence="9">
    <location>
        <begin position="942"/>
        <end position="960"/>
    </location>
</feature>
<reference evidence="11" key="1">
    <citation type="journal article" date="2023" name="IScience">
        <title>Live-bearing cockroach genome reveals convergent evolutionary mechanisms linked to viviparity in insects and beyond.</title>
        <authorList>
            <person name="Fouks B."/>
            <person name="Harrison M.C."/>
            <person name="Mikhailova A.A."/>
            <person name="Marchal E."/>
            <person name="English S."/>
            <person name="Carruthers M."/>
            <person name="Jennings E.C."/>
            <person name="Chiamaka E.L."/>
            <person name="Frigard R.A."/>
            <person name="Pippel M."/>
            <person name="Attardo G.M."/>
            <person name="Benoit J.B."/>
            <person name="Bornberg-Bauer E."/>
            <person name="Tobe S.S."/>
        </authorList>
    </citation>
    <scope>NUCLEOTIDE SEQUENCE</scope>
    <source>
        <strain evidence="11">Stay&amp;Tobe</strain>
    </source>
</reference>
<keyword evidence="6" id="KW-0677">Repeat</keyword>
<evidence type="ECO:0000256" key="7">
    <source>
        <dbReference type="ARBA" id="ARBA00022989"/>
    </source>
</evidence>
<keyword evidence="5" id="KW-0732">Signal</keyword>
<evidence type="ECO:0000259" key="10">
    <source>
        <dbReference type="PROSITE" id="PS50262"/>
    </source>
</evidence>
<dbReference type="GO" id="GO:0005615">
    <property type="term" value="C:extracellular space"/>
    <property type="evidence" value="ECO:0007669"/>
    <property type="project" value="TreeGrafter"/>
</dbReference>